<accession>A0A8K0D5E2</accession>
<evidence type="ECO:0000313" key="2">
    <source>
        <dbReference type="EMBL" id="KAF2896527.1"/>
    </source>
</evidence>
<sequence>MTLEEAWSQKKPILSHHERTKWNSKAKKYIFVGYCETSKGYRFLETRLLKYFDPRGQLISVDHGNVLYDLIIPMESKLNLINGNGGTELTKKPFRQLLGFLMYLMLPTRLDLSFPLNVFSRIQDKATSKQWNYLTRVLNYLKFTKELRLTYGKNEDSRELICYVDSDWGSDATDRKSVLGFLYKIYGNTVAWSTLQNIIIYEDNNGCISIIKNPENTRKTKHIDLEYHFVDESYKKALIILNQVLTADQQAGILIIRRLIYFQYRDSIGNLRSAISPVPFGPEIPVPSRPDKLDDVCDDEMRLQKQEKRVDEFEKIQAEIVQLNKDDVENLKKRELFENSSNFAKRKRVLDQFLKETTEAQSKQDTYHLYRFS</sequence>
<keyword evidence="3" id="KW-1185">Reference proteome</keyword>
<comment type="caution">
    <text evidence="2">The sequence shown here is derived from an EMBL/GenBank/DDBJ whole genome shotgun (WGS) entry which is preliminary data.</text>
</comment>
<dbReference type="PANTHER" id="PTHR11439">
    <property type="entry name" value="GAG-POL-RELATED RETROTRANSPOSON"/>
    <property type="match status" value="1"/>
</dbReference>
<proteinExistence type="predicted"/>
<gene>
    <name evidence="2" type="ORF">ILUMI_09650</name>
</gene>
<reference evidence="2" key="1">
    <citation type="submission" date="2019-08" db="EMBL/GenBank/DDBJ databases">
        <title>The genome of the North American firefly Photinus pyralis.</title>
        <authorList>
            <consortium name="Photinus pyralis genome working group"/>
            <person name="Fallon T.R."/>
            <person name="Sander Lower S.E."/>
            <person name="Weng J.-K."/>
        </authorList>
    </citation>
    <scope>NUCLEOTIDE SEQUENCE</scope>
    <source>
        <strain evidence="2">TRF0915ILg1</strain>
        <tissue evidence="2">Whole body</tissue>
    </source>
</reference>
<dbReference type="Pfam" id="PF25597">
    <property type="entry name" value="SH3_retrovirus"/>
    <property type="match status" value="1"/>
</dbReference>
<dbReference type="Proteomes" id="UP000801492">
    <property type="component" value="Unassembled WGS sequence"/>
</dbReference>
<evidence type="ECO:0000313" key="3">
    <source>
        <dbReference type="Proteomes" id="UP000801492"/>
    </source>
</evidence>
<dbReference type="OrthoDB" id="6627390at2759"/>
<organism evidence="2 3">
    <name type="scientific">Ignelater luminosus</name>
    <name type="common">Cucubano</name>
    <name type="synonym">Pyrophorus luminosus</name>
    <dbReference type="NCBI Taxonomy" id="2038154"/>
    <lineage>
        <taxon>Eukaryota</taxon>
        <taxon>Metazoa</taxon>
        <taxon>Ecdysozoa</taxon>
        <taxon>Arthropoda</taxon>
        <taxon>Hexapoda</taxon>
        <taxon>Insecta</taxon>
        <taxon>Pterygota</taxon>
        <taxon>Neoptera</taxon>
        <taxon>Endopterygota</taxon>
        <taxon>Coleoptera</taxon>
        <taxon>Polyphaga</taxon>
        <taxon>Elateriformia</taxon>
        <taxon>Elateroidea</taxon>
        <taxon>Elateridae</taxon>
        <taxon>Agrypninae</taxon>
        <taxon>Pyrophorini</taxon>
        <taxon>Ignelater</taxon>
    </lineage>
</organism>
<dbReference type="CDD" id="cd09272">
    <property type="entry name" value="RNase_HI_RT_Ty1"/>
    <property type="match status" value="1"/>
</dbReference>
<protein>
    <recommendedName>
        <fullName evidence="1">Retroviral polymerase SH3-like domain-containing protein</fullName>
    </recommendedName>
</protein>
<name>A0A8K0D5E2_IGNLU</name>
<dbReference type="AlphaFoldDB" id="A0A8K0D5E2"/>
<feature type="domain" description="Retroviral polymerase SH3-like" evidence="1">
    <location>
        <begin position="16"/>
        <end position="46"/>
    </location>
</feature>
<dbReference type="EMBL" id="VTPC01004968">
    <property type="protein sequence ID" value="KAF2896527.1"/>
    <property type="molecule type" value="Genomic_DNA"/>
</dbReference>
<evidence type="ECO:0000259" key="1">
    <source>
        <dbReference type="Pfam" id="PF25597"/>
    </source>
</evidence>
<dbReference type="InterPro" id="IPR057670">
    <property type="entry name" value="SH3_retrovirus"/>
</dbReference>